<dbReference type="PANTHER" id="PTHR12227">
    <property type="entry name" value="GLYCERATE KINASE"/>
    <property type="match status" value="1"/>
</dbReference>
<organism evidence="3 4">
    <name type="scientific">Truepera radiovictrix (strain DSM 17093 / CIP 108686 / LMG 22925 / RQ-24)</name>
    <dbReference type="NCBI Taxonomy" id="649638"/>
    <lineage>
        <taxon>Bacteria</taxon>
        <taxon>Thermotogati</taxon>
        <taxon>Deinococcota</taxon>
        <taxon>Deinococci</taxon>
        <taxon>Trueperales</taxon>
        <taxon>Trueperaceae</taxon>
        <taxon>Truepera</taxon>
    </lineage>
</organism>
<dbReference type="Gene3D" id="3.40.1480.10">
    <property type="entry name" value="MOFRL domain"/>
    <property type="match status" value="1"/>
</dbReference>
<keyword evidence="3" id="KW-0560">Oxidoreductase</keyword>
<feature type="domain" description="MOFRL" evidence="1">
    <location>
        <begin position="322"/>
        <end position="424"/>
    </location>
</feature>
<dbReference type="OrthoDB" id="9766552at2"/>
<name>D7CW89_TRURR</name>
<dbReference type="GO" id="GO:0008887">
    <property type="term" value="F:glycerate kinase activity"/>
    <property type="evidence" value="ECO:0007669"/>
    <property type="project" value="InterPro"/>
</dbReference>
<gene>
    <name evidence="3" type="ordered locus">Trad_2945</name>
</gene>
<dbReference type="InterPro" id="IPR039760">
    <property type="entry name" value="MOFRL_protein"/>
</dbReference>
<dbReference type="AlphaFoldDB" id="D7CW89"/>
<dbReference type="Gene3D" id="3.40.50.10180">
    <property type="entry name" value="Glycerate kinase, MOFRL-like N-terminal domain"/>
    <property type="match status" value="1"/>
</dbReference>
<dbReference type="InterPro" id="IPR007835">
    <property type="entry name" value="MOFRL"/>
</dbReference>
<evidence type="ECO:0000313" key="3">
    <source>
        <dbReference type="EMBL" id="ADI16039.1"/>
    </source>
</evidence>
<dbReference type="Pfam" id="PF13660">
    <property type="entry name" value="DUF4147"/>
    <property type="match status" value="1"/>
</dbReference>
<dbReference type="eggNOG" id="COG2379">
    <property type="taxonomic scope" value="Bacteria"/>
</dbReference>
<evidence type="ECO:0000259" key="2">
    <source>
        <dbReference type="Pfam" id="PF13660"/>
    </source>
</evidence>
<dbReference type="RefSeq" id="WP_013179398.1">
    <property type="nucleotide sequence ID" value="NC_014221.1"/>
</dbReference>
<dbReference type="GO" id="GO:0016618">
    <property type="term" value="F:hydroxypyruvate reductase [NAD(P)H] activity"/>
    <property type="evidence" value="ECO:0007669"/>
    <property type="project" value="UniProtKB-EC"/>
</dbReference>
<dbReference type="GO" id="GO:0005737">
    <property type="term" value="C:cytoplasm"/>
    <property type="evidence" value="ECO:0007669"/>
    <property type="project" value="TreeGrafter"/>
</dbReference>
<dbReference type="EMBL" id="CP002049">
    <property type="protein sequence ID" value="ADI16039.1"/>
    <property type="molecule type" value="Genomic_DNA"/>
</dbReference>
<protein>
    <submittedName>
        <fullName evidence="3">Hydroxypyruvate reductase</fullName>
        <ecNumber evidence="3">1.1.1.81</ecNumber>
    </submittedName>
</protein>
<feature type="domain" description="MOFRL-associated" evidence="2">
    <location>
        <begin position="12"/>
        <end position="237"/>
    </location>
</feature>
<dbReference type="Pfam" id="PF05161">
    <property type="entry name" value="MOFRL"/>
    <property type="match status" value="1"/>
</dbReference>
<dbReference type="Proteomes" id="UP000000379">
    <property type="component" value="Chromosome"/>
</dbReference>
<dbReference type="STRING" id="649638.Trad_2945"/>
<dbReference type="EC" id="1.1.1.81" evidence="3"/>
<reference evidence="3 4" key="2">
    <citation type="journal article" date="2011" name="Stand. Genomic Sci.">
        <title>Complete genome sequence of Truepera radiovictrix type strain (RQ-24).</title>
        <authorList>
            <person name="Ivanova N."/>
            <person name="Rohde C."/>
            <person name="Munk C."/>
            <person name="Nolan M."/>
            <person name="Lucas S."/>
            <person name="Del Rio T.G."/>
            <person name="Tice H."/>
            <person name="Deshpande S."/>
            <person name="Cheng J.F."/>
            <person name="Tapia R."/>
            <person name="Han C."/>
            <person name="Goodwin L."/>
            <person name="Pitluck S."/>
            <person name="Liolios K."/>
            <person name="Mavromatis K."/>
            <person name="Mikhailova N."/>
            <person name="Pati A."/>
            <person name="Chen A."/>
            <person name="Palaniappan K."/>
            <person name="Land M."/>
            <person name="Hauser L."/>
            <person name="Chang Y.J."/>
            <person name="Jeffries C.D."/>
            <person name="Brambilla E."/>
            <person name="Rohde M."/>
            <person name="Goker M."/>
            <person name="Tindall B.J."/>
            <person name="Woyke T."/>
            <person name="Bristow J."/>
            <person name="Eisen J.A."/>
            <person name="Markowitz V."/>
            <person name="Hugenholtz P."/>
            <person name="Kyrpides N.C."/>
            <person name="Klenk H.P."/>
            <person name="Lapidus A."/>
        </authorList>
    </citation>
    <scope>NUCLEOTIDE SEQUENCE [LARGE SCALE GENOMIC DNA]</scope>
    <source>
        <strain evidence="4">DSM 17093 / CIP 108686 / LMG 22925 / RQ-24</strain>
    </source>
</reference>
<dbReference type="InterPro" id="IPR038614">
    <property type="entry name" value="GK_N_sf"/>
</dbReference>
<accession>D7CW89</accession>
<keyword evidence="4" id="KW-1185">Reference proteome</keyword>
<evidence type="ECO:0000313" key="4">
    <source>
        <dbReference type="Proteomes" id="UP000000379"/>
    </source>
</evidence>
<dbReference type="InterPro" id="IPR037035">
    <property type="entry name" value="GK-like_C_sf"/>
</dbReference>
<dbReference type="PANTHER" id="PTHR12227:SF0">
    <property type="entry name" value="GLYCERATE KINASE"/>
    <property type="match status" value="1"/>
</dbReference>
<dbReference type="HOGENOM" id="CLU_032279_1_1_0"/>
<proteinExistence type="predicted"/>
<evidence type="ECO:0000259" key="1">
    <source>
        <dbReference type="Pfam" id="PF05161"/>
    </source>
</evidence>
<sequence length="442" mass="45353">MAVGPRAAPELLRGALAHALEAVDPARVLGAHLPPPPKGRLVVVGAGKAAAAMAWATEAHLRAASPEAAVTGLVITRYGHLDPARRPERLEVVEAAHPVPDAAGVEASSRILALAASLREDDLLLCLLSGGGSALLCAPEGVTLAEKAALTRALLRSGAEIGEMNAVRKHLSRVKGGGLARAASPARVVSLILSDVPGDDLAAVASGPTVPDPTTFGEALEVLTRYEIDAPAARAHLERGARGEVPETPKPGDPLFARVENRLVGSAQGMLEAAAAWFAARGVTPLILGDAVTGEAREVAKVHAAVARQIKRYGQPVRPPAVLLSGGETSVTVRGPGRGGRNLEFALSLALSLGGLPDVYALAADTDGVDGTEDAAGALVTPATLGTLGPLAARRYLGANDAYTFFERAGGLVKTGPTLTNVNDVRMVLVDDARGAWRERFG</sequence>
<reference evidence="4" key="1">
    <citation type="submission" date="2010-05" db="EMBL/GenBank/DDBJ databases">
        <title>The complete genome of Truepera radiovictris DSM 17093.</title>
        <authorList>
            <consortium name="US DOE Joint Genome Institute (JGI-PGF)"/>
            <person name="Lucas S."/>
            <person name="Copeland A."/>
            <person name="Lapidus A."/>
            <person name="Glavina del Rio T."/>
            <person name="Dalin E."/>
            <person name="Tice H."/>
            <person name="Bruce D."/>
            <person name="Goodwin L."/>
            <person name="Pitluck S."/>
            <person name="Kyrpides N."/>
            <person name="Mavromatis K."/>
            <person name="Ovchinnikova G."/>
            <person name="Munk A.C."/>
            <person name="Detter J.C."/>
            <person name="Han C."/>
            <person name="Tapia R."/>
            <person name="Land M."/>
            <person name="Hauser L."/>
            <person name="Markowitz V."/>
            <person name="Cheng J.-F."/>
            <person name="Hugenholtz P."/>
            <person name="Woyke T."/>
            <person name="Wu D."/>
            <person name="Tindall B."/>
            <person name="Pomrenke H.G."/>
            <person name="Brambilla E."/>
            <person name="Klenk H.-P."/>
            <person name="Eisen J.A."/>
        </authorList>
    </citation>
    <scope>NUCLEOTIDE SEQUENCE [LARGE SCALE GENOMIC DNA]</scope>
    <source>
        <strain evidence="4">DSM 17093 / CIP 108686 / LMG 22925 / RQ-24</strain>
    </source>
</reference>
<dbReference type="KEGG" id="tra:Trad_2945"/>
<dbReference type="InterPro" id="IPR025286">
    <property type="entry name" value="MOFRL_assoc_dom"/>
</dbReference>
<dbReference type="SUPFAM" id="SSF82544">
    <property type="entry name" value="GckA/TtuD-like"/>
    <property type="match status" value="1"/>
</dbReference>